<evidence type="ECO:0000313" key="1">
    <source>
        <dbReference type="EMBL" id="PPQ95517.1"/>
    </source>
</evidence>
<name>A0A409XXM8_9AGAR</name>
<comment type="caution">
    <text evidence="1">The sequence shown here is derived from an EMBL/GenBank/DDBJ whole genome shotgun (WGS) entry which is preliminary data.</text>
</comment>
<sequence>MEERSDAMRDCATVTKRVSYVNLPSASSRPAAVCLVLTISMFLSRVSTLTRLCAQNLTRRGPAFRPRNVRCLTSTPIRRASEPAPPNVDPKTLEALKDLSKSEAFQKIFHDAEALETLGKLSQIVRDSGADIGPGKAPSMLQMSKLLMNSEFRKCAQELTQHFQRLGIDLNDKVRLRSLSNKASQK</sequence>
<gene>
    <name evidence="1" type="ORF">CVT26_008545</name>
</gene>
<dbReference type="OrthoDB" id="10008801at2759"/>
<dbReference type="EMBL" id="NHYE01001424">
    <property type="protein sequence ID" value="PPQ95517.1"/>
    <property type="molecule type" value="Genomic_DNA"/>
</dbReference>
<dbReference type="Proteomes" id="UP000284706">
    <property type="component" value="Unassembled WGS sequence"/>
</dbReference>
<dbReference type="InParanoid" id="A0A409XXM8"/>
<dbReference type="AlphaFoldDB" id="A0A409XXM8"/>
<organism evidence="1 2">
    <name type="scientific">Gymnopilus dilepis</name>
    <dbReference type="NCBI Taxonomy" id="231916"/>
    <lineage>
        <taxon>Eukaryota</taxon>
        <taxon>Fungi</taxon>
        <taxon>Dikarya</taxon>
        <taxon>Basidiomycota</taxon>
        <taxon>Agaricomycotina</taxon>
        <taxon>Agaricomycetes</taxon>
        <taxon>Agaricomycetidae</taxon>
        <taxon>Agaricales</taxon>
        <taxon>Agaricineae</taxon>
        <taxon>Hymenogastraceae</taxon>
        <taxon>Gymnopilus</taxon>
    </lineage>
</organism>
<protein>
    <submittedName>
        <fullName evidence="1">Uncharacterized protein</fullName>
    </submittedName>
</protein>
<reference evidence="1 2" key="1">
    <citation type="journal article" date="2018" name="Evol. Lett.">
        <title>Horizontal gene cluster transfer increased hallucinogenic mushroom diversity.</title>
        <authorList>
            <person name="Reynolds H.T."/>
            <person name="Vijayakumar V."/>
            <person name="Gluck-Thaler E."/>
            <person name="Korotkin H.B."/>
            <person name="Matheny P.B."/>
            <person name="Slot J.C."/>
        </authorList>
    </citation>
    <scope>NUCLEOTIDE SEQUENCE [LARGE SCALE GENOMIC DNA]</scope>
    <source>
        <strain evidence="1 2">SRW20</strain>
    </source>
</reference>
<keyword evidence="2" id="KW-1185">Reference proteome</keyword>
<accession>A0A409XXM8</accession>
<proteinExistence type="predicted"/>
<evidence type="ECO:0000313" key="2">
    <source>
        <dbReference type="Proteomes" id="UP000284706"/>
    </source>
</evidence>